<keyword evidence="1" id="KW-0732">Signal</keyword>
<feature type="domain" description="VWFC" evidence="5">
    <location>
        <begin position="183"/>
        <end position="241"/>
    </location>
</feature>
<dbReference type="AlphaFoldDB" id="A0A6A4VD75"/>
<dbReference type="InterPro" id="IPR004094">
    <property type="entry name" value="Antistasin-like"/>
</dbReference>
<dbReference type="PROSITE" id="PS51252">
    <property type="entry name" value="ANTISTASIN"/>
    <property type="match status" value="2"/>
</dbReference>
<protein>
    <submittedName>
        <fullName evidence="7">Cysteine-rich motor neuron 1 protein</fullName>
    </submittedName>
</protein>
<accession>A0A6A4VD75</accession>
<feature type="domain" description="VWFC" evidence="5">
    <location>
        <begin position="488"/>
        <end position="546"/>
    </location>
</feature>
<dbReference type="Gene3D" id="2.10.22.10">
    <property type="entry name" value="Antistasin, domain 1"/>
    <property type="match status" value="2"/>
</dbReference>
<dbReference type="PANTHER" id="PTHR46439">
    <property type="entry name" value="CYSTEINE-RICH MOTOR NEURON 1 PROTEIN"/>
    <property type="match status" value="1"/>
</dbReference>
<evidence type="ECO:0000313" key="7">
    <source>
        <dbReference type="EMBL" id="KAF0288368.1"/>
    </source>
</evidence>
<evidence type="ECO:0000256" key="1">
    <source>
        <dbReference type="ARBA" id="ARBA00022729"/>
    </source>
</evidence>
<dbReference type="PANTHER" id="PTHR46439:SF1">
    <property type="entry name" value="CYSTEINE-RICH MOTOR NEURON 1 PROTEIN"/>
    <property type="match status" value="1"/>
</dbReference>
<dbReference type="PROSITE" id="PS01208">
    <property type="entry name" value="VWFC_1"/>
    <property type="match status" value="6"/>
</dbReference>
<dbReference type="Gene3D" id="6.20.200.20">
    <property type="match status" value="5"/>
</dbReference>
<feature type="domain" description="VWFC" evidence="5">
    <location>
        <begin position="124"/>
        <end position="182"/>
    </location>
</feature>
<name>A0A6A4VD75_AMPAM</name>
<evidence type="ECO:0000256" key="2">
    <source>
        <dbReference type="ARBA" id="ARBA00022737"/>
    </source>
</evidence>
<feature type="domain" description="VWFC" evidence="5">
    <location>
        <begin position="552"/>
        <end position="608"/>
    </location>
</feature>
<feature type="domain" description="VWFC" evidence="5">
    <location>
        <begin position="420"/>
        <end position="478"/>
    </location>
</feature>
<dbReference type="SUPFAM" id="SSF57262">
    <property type="entry name" value="Leech antihemostatic proteins"/>
    <property type="match status" value="2"/>
</dbReference>
<feature type="domain" description="VWFC" evidence="5">
    <location>
        <begin position="353"/>
        <end position="408"/>
    </location>
</feature>
<feature type="domain" description="Antistasin-like" evidence="6">
    <location>
        <begin position="276"/>
        <end position="302"/>
    </location>
</feature>
<evidence type="ECO:0000259" key="5">
    <source>
        <dbReference type="PROSITE" id="PS50184"/>
    </source>
</evidence>
<feature type="domain" description="Antistasin-like" evidence="6">
    <location>
        <begin position="305"/>
        <end position="331"/>
    </location>
</feature>
<dbReference type="EMBL" id="VIIS01002115">
    <property type="protein sequence ID" value="KAF0288368.1"/>
    <property type="molecule type" value="Genomic_DNA"/>
</dbReference>
<dbReference type="SMART" id="SM00215">
    <property type="entry name" value="VWC_out"/>
    <property type="match status" value="2"/>
</dbReference>
<evidence type="ECO:0000256" key="3">
    <source>
        <dbReference type="SAM" id="MobiDB-lite"/>
    </source>
</evidence>
<dbReference type="OrthoDB" id="5976811at2759"/>
<dbReference type="SMART" id="SM00214">
    <property type="entry name" value="VWC"/>
    <property type="match status" value="6"/>
</dbReference>
<dbReference type="InterPro" id="IPR001007">
    <property type="entry name" value="VWF_dom"/>
</dbReference>
<comment type="caution">
    <text evidence="7">The sequence shown here is derived from an EMBL/GenBank/DDBJ whole genome shotgun (WGS) entry which is preliminary data.</text>
</comment>
<dbReference type="Proteomes" id="UP000440578">
    <property type="component" value="Unassembled WGS sequence"/>
</dbReference>
<dbReference type="InterPro" id="IPR052624">
    <property type="entry name" value="CRIM1"/>
</dbReference>
<keyword evidence="4" id="KW-0472">Membrane</keyword>
<sequence length="729" mass="78923">MLFVHSRPSPYSSTALANPTHRRPSLTNCCSLLPPAAAEPSCPGVHCDPGVSSCPSDSVLKTVSSEQAECCPPAGICLCDLESCPRPPTCPEGHELSQLTKGRHKPGFCCNTWECKATVSQANLSCTHEGREYGAGERWQSNLCTSCQCKNGLTFCQSAECPPVAHCAKTTHDPDQCCPRCVDGCLSPSGEHHNVSEQWLEDDCTTCSCEAAGQPRCVSEMCHISCRNPRRVPGRCCAVCDECDVMCQHGYRTSRDGTPLCECLTADEVEHNVQGCRSMATCKKACPHGFKVDEDGCERCKCKKCRKLKDCNKTCPFGFETNDRACPICKCRSEPTVDEDVTSDPGSAGDLHCVTQDGREYEEGEQWHDGCRQCYCHGGVEMCAVISCPVPRCERPEIAEGQCCPTCPDGVEHPALLNVTVCQSVDGRTYVEGQTWQLDSCTRCLCHVGRVLCSAPSCPPAPCAEPVRTPGGCCGTCSAETDHQVAGASCLDAAGAERSAGESWRQSSCVSCVCRDGEVACFHERCPPLDCVRPVLKKDHCCPVCLEPPPSSHCIYKNRTISDGDAWDVDPCTSCVCQHGQTICTRKTCSVQCDDPVEEAGQCCPVCKEESGTKRNYHLMSGVSKATHRTVVRGPEGGSQTAHHGVERQPGGQQATPSYIALWAVIGLLALLLLALLVVYCARRHRNGYSPKEMTEEKKPLNDLQVMRSFSNGRDIHQDVLEKTGVKAV</sequence>
<keyword evidence="8" id="KW-1185">Reference proteome</keyword>
<dbReference type="GO" id="GO:0004867">
    <property type="term" value="F:serine-type endopeptidase inhibitor activity"/>
    <property type="evidence" value="ECO:0007669"/>
    <property type="project" value="InterPro"/>
</dbReference>
<organism evidence="7 8">
    <name type="scientific">Amphibalanus amphitrite</name>
    <name type="common">Striped barnacle</name>
    <name type="synonym">Balanus amphitrite</name>
    <dbReference type="NCBI Taxonomy" id="1232801"/>
    <lineage>
        <taxon>Eukaryota</taxon>
        <taxon>Metazoa</taxon>
        <taxon>Ecdysozoa</taxon>
        <taxon>Arthropoda</taxon>
        <taxon>Crustacea</taxon>
        <taxon>Multicrustacea</taxon>
        <taxon>Cirripedia</taxon>
        <taxon>Thoracica</taxon>
        <taxon>Thoracicalcarea</taxon>
        <taxon>Balanomorpha</taxon>
        <taxon>Balanoidea</taxon>
        <taxon>Balanidae</taxon>
        <taxon>Amphibalaninae</taxon>
        <taxon>Amphibalanus</taxon>
    </lineage>
</organism>
<feature type="region of interest" description="Disordered" evidence="3">
    <location>
        <begin position="1"/>
        <end position="20"/>
    </location>
</feature>
<evidence type="ECO:0000259" key="6">
    <source>
        <dbReference type="PROSITE" id="PS51252"/>
    </source>
</evidence>
<dbReference type="InterPro" id="IPR011061">
    <property type="entry name" value="Hirudin/antistatin"/>
</dbReference>
<dbReference type="Pfam" id="PF23334">
    <property type="entry name" value="VWC2L_2nd"/>
    <property type="match status" value="4"/>
</dbReference>
<proteinExistence type="predicted"/>
<keyword evidence="2" id="KW-0677">Repeat</keyword>
<evidence type="ECO:0000313" key="8">
    <source>
        <dbReference type="Proteomes" id="UP000440578"/>
    </source>
</evidence>
<keyword evidence="4" id="KW-1133">Transmembrane helix</keyword>
<dbReference type="Pfam" id="PF00093">
    <property type="entry name" value="VWC"/>
    <property type="match status" value="2"/>
</dbReference>
<keyword evidence="4" id="KW-0812">Transmembrane</keyword>
<dbReference type="SUPFAM" id="SSF57603">
    <property type="entry name" value="FnI-like domain"/>
    <property type="match status" value="6"/>
</dbReference>
<evidence type="ECO:0000256" key="4">
    <source>
        <dbReference type="SAM" id="Phobius"/>
    </source>
</evidence>
<feature type="transmembrane region" description="Helical" evidence="4">
    <location>
        <begin position="660"/>
        <end position="682"/>
    </location>
</feature>
<dbReference type="PROSITE" id="PS50184">
    <property type="entry name" value="VWFC_2"/>
    <property type="match status" value="6"/>
</dbReference>
<feature type="region of interest" description="Disordered" evidence="3">
    <location>
        <begin position="632"/>
        <end position="652"/>
    </location>
</feature>
<dbReference type="Pfam" id="PF02822">
    <property type="entry name" value="Antistasin"/>
    <property type="match status" value="2"/>
</dbReference>
<gene>
    <name evidence="7" type="primary">crim1</name>
    <name evidence="7" type="ORF">FJT64_013242</name>
</gene>
<reference evidence="7 8" key="1">
    <citation type="submission" date="2019-07" db="EMBL/GenBank/DDBJ databases">
        <title>Draft genome assembly of a fouling barnacle, Amphibalanus amphitrite (Darwin, 1854): The first reference genome for Thecostraca.</title>
        <authorList>
            <person name="Kim W."/>
        </authorList>
    </citation>
    <scope>NUCLEOTIDE SEQUENCE [LARGE SCALE GENOMIC DNA]</scope>
    <source>
        <strain evidence="7">SNU_AA5</strain>
        <tissue evidence="7">Soma without cirri and trophi</tissue>
    </source>
</reference>